<gene>
    <name evidence="2" type="ORF">WMO63_22670</name>
</gene>
<name>A0ABV1F510_9BACI</name>
<dbReference type="EMBL" id="JBBMFN010000106">
    <property type="protein sequence ID" value="MEQ2468459.1"/>
    <property type="molecule type" value="Genomic_DNA"/>
</dbReference>
<accession>A0ABV1F510</accession>
<feature type="coiled-coil region" evidence="1">
    <location>
        <begin position="232"/>
        <end position="265"/>
    </location>
</feature>
<feature type="coiled-coil region" evidence="1">
    <location>
        <begin position="1047"/>
        <end position="1074"/>
    </location>
</feature>
<proteinExistence type="predicted"/>
<feature type="coiled-coil region" evidence="1">
    <location>
        <begin position="495"/>
        <end position="550"/>
    </location>
</feature>
<dbReference type="Proteomes" id="UP001465426">
    <property type="component" value="Unassembled WGS sequence"/>
</dbReference>
<feature type="coiled-coil region" evidence="1">
    <location>
        <begin position="742"/>
        <end position="812"/>
    </location>
</feature>
<evidence type="ECO:0000313" key="2">
    <source>
        <dbReference type="EMBL" id="MEQ2468459.1"/>
    </source>
</evidence>
<evidence type="ECO:0000256" key="1">
    <source>
        <dbReference type="SAM" id="Coils"/>
    </source>
</evidence>
<dbReference type="RefSeq" id="WP_031539939.1">
    <property type="nucleotide sequence ID" value="NZ_JBBMFN010000106.1"/>
</dbReference>
<keyword evidence="3" id="KW-1185">Reference proteome</keyword>
<evidence type="ECO:0000313" key="3">
    <source>
        <dbReference type="Proteomes" id="UP001465426"/>
    </source>
</evidence>
<keyword evidence="1" id="KW-0175">Coiled coil</keyword>
<sequence>MPSISKIRLTNVIYEEGNKRYNNEIFLFDGQNSAILLENGGGKTVFIQTALQAILPHADLADRKIKNTLMLENAPAHIAIEWITNDNPRHYVVTAVSLFTTKQGIDSLRYVYDYGENDANSMEEIPFVKEGKAGKRTAEKGEMQDYYSYMREKSLSARTFQTIKEYKQYIEEQFQIITSEWESIAKINSSEGGVEAFFDDCKNTNQLFDRLLIPIVENSIVGHDTQLFANTFEQQHASLKNYQNLKETLEENKQIQRKLEDFTKKYEVLHFQENVYEKTKQFVKGLYKEAISQKESYLAEQQSITEKWKEWFSSNHLYEVKEASFDILQEEWKFQNLDQAYKESYQQKNDKEENLKRYKKEFYSLKLKGLKNEKRVLIEALTNIEAELKMHDQKEEVQDFREQLVEVKATLLGWYEGEFERLEKNKQEIRYQLNPIMDGIASKESKQRDLLAREKEIEALNTQITTTINYLKKDMGRIKQQILANPEQEKVEAELLVWQHRAQHLDQEIIRLEQEMKQFLVEIKEAEQRKEEVQLQVMNLEKEMDKISYNLSLGEQAEKKLIKELATLYAAWNALDTVYLKQESIEHRITETLVNVKKEKEKLLVKERMAHRFVDDYANQDIFFGDSYLEKQLWSWKNQLDYVVTGVEYLQELDEAEKQAAKQYPLWPITLVTTQKSKLKLLDRISNMTKELQYPIVVLTTEEALTIQDYQANENWVVPSHWQANSSQNHFAEWKKQVSTIAKEATLLREEKELEVKKWQDAQQTFRNFLETYPFARITEWKNQQNEAKALLENLEQQLQKEKKLILSFQDKGKKHTITVKDYRDEKNGLEGKIDKGTQYVQYAKEVLDVSRKEIDTRNQLVEIKKELIGIERQLSDFKEEKEYLDEQISRNKVRAEMLQQEEEYKSLGTIIPIFSNEDKSTIKEKMFSLEMKIREITVAEGELLAKREANQNSLNKVKNQIEELQKEHPYIDETIEFLSDHKLLQDQLWNQMQTVESEIEKLVNEVERRNTRKERQHGIWQLKVKQFKEKFLEEVVHFTKIKSEIMEELAIEKEALLERKAYLEKEEARIKKELTSIGEAILGMDLFEDSHHFKAPHIVPFSIAQEEILTFTYNRQKYIDKVVKELKQNKQLVETEQTEVEKSRRKFREFCNREISNIKLQQMAITGLDNKQNYEDLLEFKKNMLLRIEKISNYAMEHIRQSDEDLQFFINQIHSHLQTLVEEINQIPKKTRVKVEDDWKQIYTFKIPEWEEDAGKMRIRDYIEWILQQLDSERFLNDLGQQDTVKIRKETEKWLQTKQLLQVVMSNDVLKVNCRKVTNDNKVSTRNYSWEQSNVWSGGEKWSKNMTLFLGILNYVAEKKKHQPTNRKRNRVVILDNPFGKASSDHVLSPVFFVAEQLGFQIIALTAHAEGKFLQDYFPILYSCRLRPSNDASKKIMTKEKWLHHAFFQDHEPQTIDRLGETEQMTLFE</sequence>
<comment type="caution">
    <text evidence="2">The sequence shown here is derived from an EMBL/GenBank/DDBJ whole genome shotgun (WGS) entry which is preliminary data.</text>
</comment>
<reference evidence="2 3" key="1">
    <citation type="submission" date="2024-03" db="EMBL/GenBank/DDBJ databases">
        <title>Human intestinal bacterial collection.</title>
        <authorList>
            <person name="Pauvert C."/>
            <person name="Hitch T.C.A."/>
            <person name="Clavel T."/>
        </authorList>
    </citation>
    <scope>NUCLEOTIDE SEQUENCE [LARGE SCALE GENOMIC DNA]</scope>
    <source>
        <strain evidence="2 3">CLA-SR-H024</strain>
    </source>
</reference>
<organism evidence="2 3">
    <name type="scientific">Niallia hominis</name>
    <dbReference type="NCBI Taxonomy" id="3133173"/>
    <lineage>
        <taxon>Bacteria</taxon>
        <taxon>Bacillati</taxon>
        <taxon>Bacillota</taxon>
        <taxon>Bacilli</taxon>
        <taxon>Bacillales</taxon>
        <taxon>Bacillaceae</taxon>
        <taxon>Niallia</taxon>
    </lineage>
</organism>
<feature type="coiled-coil region" evidence="1">
    <location>
        <begin position="334"/>
        <end position="410"/>
    </location>
</feature>
<protein>
    <submittedName>
        <fullName evidence="2">Uncharacterized protein</fullName>
    </submittedName>
</protein>